<feature type="region of interest" description="Disordered" evidence="1">
    <location>
        <begin position="1"/>
        <end position="170"/>
    </location>
</feature>
<evidence type="ECO:0000259" key="2">
    <source>
        <dbReference type="Pfam" id="PF10180"/>
    </source>
</evidence>
<gene>
    <name evidence="3" type="ORF">UHOR_02537</name>
</gene>
<comment type="caution">
    <text evidence="3">The sequence shown here is derived from an EMBL/GenBank/DDBJ whole genome shotgun (WGS) entry which is preliminary data.</text>
</comment>
<dbReference type="HOGENOM" id="CLU_759101_0_0_1"/>
<keyword evidence="4" id="KW-1185">Reference proteome</keyword>
<protein>
    <recommendedName>
        <fullName evidence="2">WKF domain-containing protein</fullName>
    </recommendedName>
</protein>
<evidence type="ECO:0000313" key="4">
    <source>
        <dbReference type="Proteomes" id="UP000006174"/>
    </source>
</evidence>
<dbReference type="eggNOG" id="KOG4829">
    <property type="taxonomic scope" value="Eukaryota"/>
</dbReference>
<name>I2G2L4_USTHO</name>
<evidence type="ECO:0000313" key="3">
    <source>
        <dbReference type="EMBL" id="CCF53407.1"/>
    </source>
</evidence>
<feature type="region of interest" description="Disordered" evidence="1">
    <location>
        <begin position="286"/>
        <end position="346"/>
    </location>
</feature>
<feature type="compositionally biased region" description="Basic and acidic residues" evidence="1">
    <location>
        <begin position="70"/>
        <end position="79"/>
    </location>
</feature>
<reference evidence="3 4" key="1">
    <citation type="journal article" date="2012" name="Plant Cell">
        <title>Genome comparison of barley and maize smut fungi reveals targeted loss of RNA silencing components and species-specific presence of transposable elements.</title>
        <authorList>
            <person name="Laurie J.D."/>
            <person name="Ali S."/>
            <person name="Linning R."/>
            <person name="Mannhaupt G."/>
            <person name="Wong P."/>
            <person name="Gueldener U."/>
            <person name="Muensterkoetter M."/>
            <person name="Moore R."/>
            <person name="Kahmann R."/>
            <person name="Bakkeren G."/>
            <person name="Schirawski J."/>
        </authorList>
    </citation>
    <scope>NUCLEOTIDE SEQUENCE [LARGE SCALE GENOMIC DNA]</scope>
    <source>
        <strain evidence="4">Uh4875-4</strain>
    </source>
</reference>
<sequence>MPETTKRAGPSGSTSKEGKGKRVRKRTRNKKRTAEVEDSSDSSSSSSDDSDDEEQKTKAATTPKKPVVGEQKKAAKAESSDDSSSDSDSDSDSDDGEADGKRKRKRKRAQKKKPAKDNTAEASITTAAAPTVTPAAAASAPAPTSSTAKPIDLKPEDIGPDPNTDLRLSDQAKQAIQYAQIYSSEKSQWKFNKAKQNWLLRNALSVPPSDYDTALARKQSENAASAGEDGAAEEAEEAEEGENFVPEDFVLVVTAYLNSVMGGARQRLIESLREAVNAPTIEIAPTQAEVKDDAGNSTATNGEEAKQSGEGAATKSFSFGNLALDTEKKEQAAEAAGLPAGTDPQAVELRRARATQMLQRMDESV</sequence>
<accession>I2G2L4</accession>
<dbReference type="AlphaFoldDB" id="I2G2L4"/>
<dbReference type="PANTHER" id="PTHR22306">
    <property type="entry name" value="CHROMOSOME 7 OPEN READING FRAME 50"/>
    <property type="match status" value="1"/>
</dbReference>
<proteinExistence type="predicted"/>
<evidence type="ECO:0000256" key="1">
    <source>
        <dbReference type="SAM" id="MobiDB-lite"/>
    </source>
</evidence>
<organism evidence="3 4">
    <name type="scientific">Ustilago hordei</name>
    <name type="common">Barley covered smut fungus</name>
    <dbReference type="NCBI Taxonomy" id="120017"/>
    <lineage>
        <taxon>Eukaryota</taxon>
        <taxon>Fungi</taxon>
        <taxon>Dikarya</taxon>
        <taxon>Basidiomycota</taxon>
        <taxon>Ustilaginomycotina</taxon>
        <taxon>Ustilaginomycetes</taxon>
        <taxon>Ustilaginales</taxon>
        <taxon>Ustilaginaceae</taxon>
        <taxon>Ustilago</taxon>
    </lineage>
</organism>
<dbReference type="InterPro" id="IPR019327">
    <property type="entry name" value="WKF"/>
</dbReference>
<dbReference type="OrthoDB" id="10261563at2759"/>
<feature type="compositionally biased region" description="Basic residues" evidence="1">
    <location>
        <begin position="19"/>
        <end position="31"/>
    </location>
</feature>
<dbReference type="EMBL" id="CAGI01000182">
    <property type="protein sequence ID" value="CCF53407.1"/>
    <property type="molecule type" value="Genomic_DNA"/>
</dbReference>
<feature type="compositionally biased region" description="Basic residues" evidence="1">
    <location>
        <begin position="101"/>
        <end position="114"/>
    </location>
</feature>
<dbReference type="OMA" id="WLIRNIW"/>
<dbReference type="STRING" id="1128400.I2G2L4"/>
<feature type="compositionally biased region" description="Acidic residues" evidence="1">
    <location>
        <begin position="80"/>
        <end position="97"/>
    </location>
</feature>
<feature type="domain" description="WKF" evidence="2">
    <location>
        <begin position="177"/>
        <end position="215"/>
    </location>
</feature>
<feature type="compositionally biased region" description="Low complexity" evidence="1">
    <location>
        <begin position="122"/>
        <end position="148"/>
    </location>
</feature>
<dbReference type="Proteomes" id="UP000006174">
    <property type="component" value="Unassembled WGS sequence"/>
</dbReference>
<dbReference type="PANTHER" id="PTHR22306:SF2">
    <property type="entry name" value="CHROMOSOME 7 OPEN READING FRAME 50"/>
    <property type="match status" value="1"/>
</dbReference>
<dbReference type="Pfam" id="PF10180">
    <property type="entry name" value="WKF"/>
    <property type="match status" value="1"/>
</dbReference>
<feature type="compositionally biased region" description="Acidic residues" evidence="1">
    <location>
        <begin position="230"/>
        <end position="242"/>
    </location>
</feature>
<feature type="region of interest" description="Disordered" evidence="1">
    <location>
        <begin position="214"/>
        <end position="243"/>
    </location>
</feature>